<gene>
    <name evidence="2" type="ORF">HGD80_02115</name>
</gene>
<evidence type="ECO:0000313" key="3">
    <source>
        <dbReference type="Proteomes" id="UP000825369"/>
    </source>
</evidence>
<organism evidence="2 3">
    <name type="scientific">Paulownia witches'-broom phytoplasma</name>
    <dbReference type="NCBI Taxonomy" id="39647"/>
    <lineage>
        <taxon>Bacteria</taxon>
        <taxon>Bacillati</taxon>
        <taxon>Mycoplasmatota</taxon>
        <taxon>Mollicutes</taxon>
        <taxon>Acholeplasmatales</taxon>
        <taxon>Acholeplasmataceae</taxon>
        <taxon>Candidatus Phytoplasma</taxon>
        <taxon>16SrI (Aster yellows group)</taxon>
    </lineage>
</organism>
<sequence>MTLRQILILIALGCIFIFAAYKLGLLFLMQLKLHGLNNECFFKKTLIKR</sequence>
<dbReference type="Proteomes" id="UP000825369">
    <property type="component" value="Chromosome"/>
</dbReference>
<reference evidence="2 3" key="1">
    <citation type="journal article" date="2021" name="Mol. Plant">
        <title>Genomic insights into the fast growth of paulownias and the formation of Paulownia witches' broom.</title>
        <authorList>
            <person name="Cao Y."/>
            <person name="Sun G."/>
            <person name="Zhai X."/>
            <person name="Xu P."/>
            <person name="Ma L."/>
            <person name="Deng M."/>
            <person name="Zhao Z."/>
            <person name="Yang H."/>
            <person name="Dong Y."/>
            <person name="Shang Z."/>
            <person name="Lv Y."/>
            <person name="Yan L."/>
            <person name="Liu H."/>
            <person name="Cao X."/>
            <person name="Li B."/>
            <person name="Wang Z."/>
            <person name="Zhao X."/>
            <person name="Yu H."/>
            <person name="Wang F."/>
            <person name="Ma W."/>
            <person name="Huang J."/>
            <person name="Fan G."/>
        </authorList>
    </citation>
    <scope>NUCLEOTIDE SEQUENCE [LARGE SCALE GENOMIC DNA]</scope>
    <source>
        <strain evidence="2 3">Zhengzhou</strain>
    </source>
</reference>
<keyword evidence="1" id="KW-0472">Membrane</keyword>
<protein>
    <submittedName>
        <fullName evidence="2">Uncharacterized protein</fullName>
    </submittedName>
</protein>
<accession>A0ABX8TPV3</accession>
<proteinExistence type="predicted"/>
<evidence type="ECO:0000256" key="1">
    <source>
        <dbReference type="SAM" id="Phobius"/>
    </source>
</evidence>
<keyword evidence="1" id="KW-1133">Transmembrane helix</keyword>
<keyword evidence="1" id="KW-0812">Transmembrane</keyword>
<name>A0ABX8TPV3_9MOLU</name>
<keyword evidence="3" id="KW-1185">Reference proteome</keyword>
<dbReference type="RefSeq" id="WP_219475486.1">
    <property type="nucleotide sequence ID" value="NZ_CP066882.1"/>
</dbReference>
<dbReference type="EMBL" id="CP066882">
    <property type="protein sequence ID" value="QYC31346.1"/>
    <property type="molecule type" value="Genomic_DNA"/>
</dbReference>
<evidence type="ECO:0000313" key="2">
    <source>
        <dbReference type="EMBL" id="QYC31346.1"/>
    </source>
</evidence>
<feature type="transmembrane region" description="Helical" evidence="1">
    <location>
        <begin position="6"/>
        <end position="28"/>
    </location>
</feature>